<evidence type="ECO:0000259" key="6">
    <source>
        <dbReference type="PROSITE" id="PS50848"/>
    </source>
</evidence>
<dbReference type="GO" id="GO:0031902">
    <property type="term" value="C:late endosome membrane"/>
    <property type="evidence" value="ECO:0007669"/>
    <property type="project" value="TreeGrafter"/>
</dbReference>
<dbReference type="AlphaFoldDB" id="A0A024FZJ0"/>
<organism evidence="7 8">
    <name type="scientific">Albugo candida</name>
    <dbReference type="NCBI Taxonomy" id="65357"/>
    <lineage>
        <taxon>Eukaryota</taxon>
        <taxon>Sar</taxon>
        <taxon>Stramenopiles</taxon>
        <taxon>Oomycota</taxon>
        <taxon>Peronosporomycetes</taxon>
        <taxon>Albuginales</taxon>
        <taxon>Albuginaceae</taxon>
        <taxon>Albugo</taxon>
    </lineage>
</organism>
<dbReference type="InterPro" id="IPR017455">
    <property type="entry name" value="Znf_FYVE-rel"/>
</dbReference>
<dbReference type="Pfam" id="PF01852">
    <property type="entry name" value="START"/>
    <property type="match status" value="1"/>
</dbReference>
<evidence type="ECO:0008006" key="9">
    <source>
        <dbReference type="Google" id="ProtNLM"/>
    </source>
</evidence>
<dbReference type="InterPro" id="IPR000306">
    <property type="entry name" value="Znf_FYVE"/>
</dbReference>
<sequence>MTQPPREVSYNRHRENVTREMALKHSRASRSHFLSASSRSLTGLGATKRNQFQRRSICGQWVEDDSIQLCTNCEKDFTIFVRRHHCRICGLIFCGPCSRTRMVLPLSVSKGVDGATYTTRLRVCDGCASYVQRKATVDQLAKVGKEVIQNIDHSNRLSDPNVSNGASKSPIKSEYHVEKLKNDFMLIRLFGYAIAYWSIWKEVTTFNPAVWIIFIGLLKCVVECIMTLRGTLCLKLRAERIIFKKLRGQNRKIEVKADPVNRLSSAWSSPRGSEDSKKLAILDDNQRISLIDLGEQTLDTLWNLGNSTEDWQIESSMHDDVNLSSRDAKPVRMYKCEVLVDAPMEELFDILHTKFEDSNTWNGSSEESKILGALNECTDLIYIKSVAALKGLITSRDFVNVRTWRKDLNGYTIAINCAGKALLPGTKDVVRGESGPCGFIILPVRGHEKKAKLIWVLNVDIKGFFPSSMIKKGSLSEMDCFVRNLRRHITALRANR</sequence>
<dbReference type="SUPFAM" id="SSF55961">
    <property type="entry name" value="Bet v1-like"/>
    <property type="match status" value="1"/>
</dbReference>
<dbReference type="InterPro" id="IPR013083">
    <property type="entry name" value="Znf_RING/FYVE/PHD"/>
</dbReference>
<dbReference type="GO" id="GO:0140284">
    <property type="term" value="C:endoplasmic reticulum-endosome membrane contact site"/>
    <property type="evidence" value="ECO:0007669"/>
    <property type="project" value="TreeGrafter"/>
</dbReference>
<keyword evidence="1" id="KW-0479">Metal-binding</keyword>
<dbReference type="PROSITE" id="PS50848">
    <property type="entry name" value="START"/>
    <property type="match status" value="1"/>
</dbReference>
<dbReference type="OrthoDB" id="74575at2759"/>
<evidence type="ECO:0000256" key="4">
    <source>
        <dbReference type="PROSITE-ProRule" id="PRU00091"/>
    </source>
</evidence>
<dbReference type="PANTHER" id="PTHR46121:SF4">
    <property type="entry name" value="STEROIDOGENIC ACUTE REGULATORY PROTEIN-LIKE"/>
    <property type="match status" value="1"/>
</dbReference>
<dbReference type="GO" id="GO:0008270">
    <property type="term" value="F:zinc ion binding"/>
    <property type="evidence" value="ECO:0007669"/>
    <property type="project" value="UniProtKB-KW"/>
</dbReference>
<dbReference type="Proteomes" id="UP000053237">
    <property type="component" value="Unassembled WGS sequence"/>
</dbReference>
<feature type="domain" description="FYVE-type" evidence="5">
    <location>
        <begin position="64"/>
        <end position="132"/>
    </location>
</feature>
<dbReference type="GO" id="GO:0099044">
    <property type="term" value="P:vesicle tethering to endoplasmic reticulum"/>
    <property type="evidence" value="ECO:0007669"/>
    <property type="project" value="TreeGrafter"/>
</dbReference>
<dbReference type="InterPro" id="IPR051869">
    <property type="entry name" value="STARD3"/>
</dbReference>
<dbReference type="InterPro" id="IPR023393">
    <property type="entry name" value="START-like_dom_sf"/>
</dbReference>
<evidence type="ECO:0000256" key="2">
    <source>
        <dbReference type="ARBA" id="ARBA00022771"/>
    </source>
</evidence>
<dbReference type="GO" id="GO:0008289">
    <property type="term" value="F:lipid binding"/>
    <property type="evidence" value="ECO:0007669"/>
    <property type="project" value="InterPro"/>
</dbReference>
<dbReference type="Pfam" id="PF01363">
    <property type="entry name" value="FYVE"/>
    <property type="match status" value="1"/>
</dbReference>
<feature type="domain" description="START" evidence="6">
    <location>
        <begin position="307"/>
        <end position="494"/>
    </location>
</feature>
<protein>
    <recommendedName>
        <fullName evidence="9">FYVE-type domain-containing protein</fullName>
    </recommendedName>
</protein>
<dbReference type="EMBL" id="CAIX01000003">
    <property type="protein sequence ID" value="CCI39827.1"/>
    <property type="molecule type" value="Genomic_DNA"/>
</dbReference>
<reference evidence="7 8" key="1">
    <citation type="submission" date="2012-05" db="EMBL/GenBank/DDBJ databases">
        <title>Recombination and specialization in a pathogen metapopulation.</title>
        <authorList>
            <person name="Gardiner A."/>
            <person name="Kemen E."/>
            <person name="Schultz-Larsen T."/>
            <person name="MacLean D."/>
            <person name="Van Oosterhout C."/>
            <person name="Jones J.D.G."/>
        </authorList>
    </citation>
    <scope>NUCLEOTIDE SEQUENCE [LARGE SCALE GENOMIC DNA]</scope>
    <source>
        <strain evidence="7 8">Ac Nc2</strain>
    </source>
</reference>
<dbReference type="InterPro" id="IPR000799">
    <property type="entry name" value="StAR-like"/>
</dbReference>
<keyword evidence="2 4" id="KW-0863">Zinc-finger</keyword>
<dbReference type="PANTHER" id="PTHR46121">
    <property type="entry name" value="STEROIDOGENIC ACUTE REGULATORY PROTEIN-LIKE"/>
    <property type="match status" value="1"/>
</dbReference>
<keyword evidence="8" id="KW-1185">Reference proteome</keyword>
<dbReference type="Gene3D" id="3.30.530.20">
    <property type="match status" value="1"/>
</dbReference>
<dbReference type="GO" id="GO:0005765">
    <property type="term" value="C:lysosomal membrane"/>
    <property type="evidence" value="ECO:0007669"/>
    <property type="project" value="TreeGrafter"/>
</dbReference>
<dbReference type="SMART" id="SM00234">
    <property type="entry name" value="START"/>
    <property type="match status" value="1"/>
</dbReference>
<evidence type="ECO:0000259" key="5">
    <source>
        <dbReference type="PROSITE" id="PS50178"/>
    </source>
</evidence>
<dbReference type="InterPro" id="IPR002913">
    <property type="entry name" value="START_lipid-bd_dom"/>
</dbReference>
<evidence type="ECO:0000256" key="3">
    <source>
        <dbReference type="ARBA" id="ARBA00022833"/>
    </source>
</evidence>
<dbReference type="Gene3D" id="3.30.40.10">
    <property type="entry name" value="Zinc/RING finger domain, C3HC4 (zinc finger)"/>
    <property type="match status" value="1"/>
</dbReference>
<evidence type="ECO:0000313" key="7">
    <source>
        <dbReference type="EMBL" id="CCI39827.1"/>
    </source>
</evidence>
<accession>A0A024FZJ0</accession>
<comment type="caution">
    <text evidence="7">The sequence shown here is derived from an EMBL/GenBank/DDBJ whole genome shotgun (WGS) entry which is preliminary data.</text>
</comment>
<dbReference type="InterPro" id="IPR011011">
    <property type="entry name" value="Znf_FYVE_PHD"/>
</dbReference>
<dbReference type="GO" id="GO:0005789">
    <property type="term" value="C:endoplasmic reticulum membrane"/>
    <property type="evidence" value="ECO:0007669"/>
    <property type="project" value="TreeGrafter"/>
</dbReference>
<evidence type="ECO:0000256" key="1">
    <source>
        <dbReference type="ARBA" id="ARBA00022723"/>
    </source>
</evidence>
<keyword evidence="3" id="KW-0862">Zinc</keyword>
<dbReference type="PRINTS" id="PR00978">
    <property type="entry name" value="STARPROTEIN"/>
</dbReference>
<dbReference type="SUPFAM" id="SSF57903">
    <property type="entry name" value="FYVE/PHD zinc finger"/>
    <property type="match status" value="1"/>
</dbReference>
<name>A0A024FZJ0_9STRA</name>
<gene>
    <name evidence="7" type="ORF">BN9_006100</name>
</gene>
<dbReference type="SMART" id="SM00064">
    <property type="entry name" value="FYVE"/>
    <property type="match status" value="1"/>
</dbReference>
<proteinExistence type="predicted"/>
<dbReference type="PROSITE" id="PS50178">
    <property type="entry name" value="ZF_FYVE"/>
    <property type="match status" value="1"/>
</dbReference>
<evidence type="ECO:0000313" key="8">
    <source>
        <dbReference type="Proteomes" id="UP000053237"/>
    </source>
</evidence>
<dbReference type="InParanoid" id="A0A024FZJ0"/>
<dbReference type="STRING" id="65357.A0A024FZJ0"/>